<sequence length="137" mass="15592">MPSIAPTAKQTRHQSNTPHTNPIARLPCLAPTQQRERTIVHRKHHRKNSNWMGSYTHTHTHTLRLLTYTQTDRETDAFREPSVCVFVSLSVLQALLETSDRQTDIQAGRPMYVKEERESSQPVCFSFVGLLVRGAVG</sequence>
<accession>A0A7S1JMF7</accession>
<evidence type="ECO:0000256" key="1">
    <source>
        <dbReference type="SAM" id="MobiDB-lite"/>
    </source>
</evidence>
<dbReference type="EMBL" id="HBGB01006119">
    <property type="protein sequence ID" value="CAD9048427.1"/>
    <property type="molecule type" value="Transcribed_RNA"/>
</dbReference>
<protein>
    <submittedName>
        <fullName evidence="2">Uncharacterized protein</fullName>
    </submittedName>
</protein>
<name>A0A7S1JMF7_9ALVE</name>
<organism evidence="2">
    <name type="scientific">Vitrella brassicaformis</name>
    <dbReference type="NCBI Taxonomy" id="1169539"/>
    <lineage>
        <taxon>Eukaryota</taxon>
        <taxon>Sar</taxon>
        <taxon>Alveolata</taxon>
        <taxon>Colpodellida</taxon>
        <taxon>Vitrellaceae</taxon>
        <taxon>Vitrella</taxon>
    </lineage>
</organism>
<feature type="region of interest" description="Disordered" evidence="1">
    <location>
        <begin position="1"/>
        <end position="25"/>
    </location>
</feature>
<proteinExistence type="predicted"/>
<gene>
    <name evidence="2" type="ORF">VBRA1451_LOCUS3485</name>
</gene>
<evidence type="ECO:0000313" key="2">
    <source>
        <dbReference type="EMBL" id="CAD9048427.1"/>
    </source>
</evidence>
<reference evidence="2" key="1">
    <citation type="submission" date="2021-01" db="EMBL/GenBank/DDBJ databases">
        <authorList>
            <person name="Corre E."/>
            <person name="Pelletier E."/>
            <person name="Niang G."/>
            <person name="Scheremetjew M."/>
            <person name="Finn R."/>
            <person name="Kale V."/>
            <person name="Holt S."/>
            <person name="Cochrane G."/>
            <person name="Meng A."/>
            <person name="Brown T."/>
            <person name="Cohen L."/>
        </authorList>
    </citation>
    <scope>NUCLEOTIDE SEQUENCE</scope>
    <source>
        <strain evidence="2">CCMP3346</strain>
    </source>
</reference>
<dbReference type="AlphaFoldDB" id="A0A7S1JMF7"/>